<sequence length="403" mass="46443">MQSNGEDEGPNLRYMLCQYPIRSCIFRYLDTKSILSLCRTSSAFRGDIYSYLWDINKKLERFFRNPTAFRTALGRADGLIGGSFALQFFANRFWPESDLDINLRDGEGVEILGNYLIEVEGYEMVRNQDIEIDYEHFARLNNIKKIITFTKYRDNSNGSSPELKVQLVATENHPIAAILGTYYTSCIVNFISWNKAYCIFPRATLLYGETVPLIEPCDYDVALHNKYSKRGWRLRTRPVDLKLGSGKRPPRDIYPLGACLDKDRRIGGSDTWTMKLGTAGVARPPQPDSVLDYSSFCVALAEGPINEPWADGGRVYINIDIFRSPSLRYQYTYGRLEPFWSFVGEILLANTHGQLKTKMIRSTAEPMISRRWDIWNSQFEKPDGWDYWDDWIPEVSEAFMTTP</sequence>
<dbReference type="AlphaFoldDB" id="A0AAN7YZV8"/>
<dbReference type="Proteomes" id="UP001305414">
    <property type="component" value="Unassembled WGS sequence"/>
</dbReference>
<proteinExistence type="predicted"/>
<name>A0AAN7YZV8_9PEZI</name>
<organism evidence="1 2">
    <name type="scientific">Xylaria bambusicola</name>
    <dbReference type="NCBI Taxonomy" id="326684"/>
    <lineage>
        <taxon>Eukaryota</taxon>
        <taxon>Fungi</taxon>
        <taxon>Dikarya</taxon>
        <taxon>Ascomycota</taxon>
        <taxon>Pezizomycotina</taxon>
        <taxon>Sordariomycetes</taxon>
        <taxon>Xylariomycetidae</taxon>
        <taxon>Xylariales</taxon>
        <taxon>Xylariaceae</taxon>
        <taxon>Xylaria</taxon>
    </lineage>
</organism>
<dbReference type="CDD" id="cd09917">
    <property type="entry name" value="F-box_SF"/>
    <property type="match status" value="1"/>
</dbReference>
<protein>
    <recommendedName>
        <fullName evidence="3">F-box domain-containing protein</fullName>
    </recommendedName>
</protein>
<accession>A0AAN7YZV8</accession>
<evidence type="ECO:0008006" key="3">
    <source>
        <dbReference type="Google" id="ProtNLM"/>
    </source>
</evidence>
<evidence type="ECO:0000313" key="2">
    <source>
        <dbReference type="Proteomes" id="UP001305414"/>
    </source>
</evidence>
<gene>
    <name evidence="1" type="ORF">RRF57_007519</name>
</gene>
<evidence type="ECO:0000313" key="1">
    <source>
        <dbReference type="EMBL" id="KAK5631805.1"/>
    </source>
</evidence>
<dbReference type="EMBL" id="JAWHQM010000021">
    <property type="protein sequence ID" value="KAK5631805.1"/>
    <property type="molecule type" value="Genomic_DNA"/>
</dbReference>
<keyword evidence="2" id="KW-1185">Reference proteome</keyword>
<comment type="caution">
    <text evidence="1">The sequence shown here is derived from an EMBL/GenBank/DDBJ whole genome shotgun (WGS) entry which is preliminary data.</text>
</comment>
<reference evidence="1 2" key="1">
    <citation type="submission" date="2023-10" db="EMBL/GenBank/DDBJ databases">
        <title>Draft genome sequence of Xylaria bambusicola isolate GMP-LS, the root and basal stem rot pathogen of sugarcane in Indonesia.</title>
        <authorList>
            <person name="Selvaraj P."/>
            <person name="Muralishankar V."/>
            <person name="Muruganantham S."/>
            <person name="Sp S."/>
            <person name="Haryani S."/>
            <person name="Lau K.J.X."/>
            <person name="Naqvi N.I."/>
        </authorList>
    </citation>
    <scope>NUCLEOTIDE SEQUENCE [LARGE SCALE GENOMIC DNA]</scope>
    <source>
        <strain evidence="1">GMP-LS</strain>
    </source>
</reference>